<proteinExistence type="predicted"/>
<accession>A0A445FBS3</accession>
<reference evidence="1 2" key="1">
    <citation type="submission" date="2018-09" db="EMBL/GenBank/DDBJ databases">
        <title>A high-quality reference genome of wild soybean provides a powerful tool to mine soybean genomes.</title>
        <authorList>
            <person name="Xie M."/>
            <person name="Chung C.Y.L."/>
            <person name="Li M.-W."/>
            <person name="Wong F.-L."/>
            <person name="Chan T.-F."/>
            <person name="Lam H.-M."/>
        </authorList>
    </citation>
    <scope>NUCLEOTIDE SEQUENCE [LARGE SCALE GENOMIC DNA]</scope>
    <source>
        <strain evidence="2">cv. W05</strain>
        <tissue evidence="1">Hypocotyl of etiolated seedlings</tissue>
    </source>
</reference>
<keyword evidence="2" id="KW-1185">Reference proteome</keyword>
<organism evidence="1 2">
    <name type="scientific">Glycine soja</name>
    <name type="common">Wild soybean</name>
    <dbReference type="NCBI Taxonomy" id="3848"/>
    <lineage>
        <taxon>Eukaryota</taxon>
        <taxon>Viridiplantae</taxon>
        <taxon>Streptophyta</taxon>
        <taxon>Embryophyta</taxon>
        <taxon>Tracheophyta</taxon>
        <taxon>Spermatophyta</taxon>
        <taxon>Magnoliopsida</taxon>
        <taxon>eudicotyledons</taxon>
        <taxon>Gunneridae</taxon>
        <taxon>Pentapetalae</taxon>
        <taxon>rosids</taxon>
        <taxon>fabids</taxon>
        <taxon>Fabales</taxon>
        <taxon>Fabaceae</taxon>
        <taxon>Papilionoideae</taxon>
        <taxon>50 kb inversion clade</taxon>
        <taxon>NPAAA clade</taxon>
        <taxon>indigoferoid/millettioid clade</taxon>
        <taxon>Phaseoleae</taxon>
        <taxon>Glycine</taxon>
        <taxon>Glycine subgen. Soja</taxon>
    </lineage>
</organism>
<evidence type="ECO:0000313" key="2">
    <source>
        <dbReference type="Proteomes" id="UP000289340"/>
    </source>
</evidence>
<evidence type="ECO:0000313" key="1">
    <source>
        <dbReference type="EMBL" id="RZB46292.1"/>
    </source>
</evidence>
<name>A0A445FBS3_GLYSO</name>
<dbReference type="Proteomes" id="UP000289340">
    <property type="component" value="Chromosome 19"/>
</dbReference>
<sequence>MTRSNSNNEVVALQGLVLLFDASRSGAMRRTVSKWSEAFIKNVVRRWLDHSVKNASEALSSKVVETLSEALPKWINYENGSP</sequence>
<dbReference type="AlphaFoldDB" id="A0A445FBS3"/>
<comment type="caution">
    <text evidence="1">The sequence shown here is derived from an EMBL/GenBank/DDBJ whole genome shotgun (WGS) entry which is preliminary data.</text>
</comment>
<dbReference type="EMBL" id="QZWG01000019">
    <property type="protein sequence ID" value="RZB46292.1"/>
    <property type="molecule type" value="Genomic_DNA"/>
</dbReference>
<gene>
    <name evidence="1" type="ORF">D0Y65_050350</name>
</gene>
<protein>
    <submittedName>
        <fullName evidence="1">Uncharacterized protein</fullName>
    </submittedName>
</protein>